<accession>A0A538U7A7</accession>
<gene>
    <name evidence="3" type="ORF">E6K80_04540</name>
</gene>
<name>A0A538U7A7_UNCEI</name>
<feature type="chain" id="PRO_5021863535" description="Fibronectin type-III domain-containing protein" evidence="2">
    <location>
        <begin position="23"/>
        <end position="854"/>
    </location>
</feature>
<evidence type="ECO:0000313" key="3">
    <source>
        <dbReference type="EMBL" id="TMQ71782.1"/>
    </source>
</evidence>
<organism evidence="3 4">
    <name type="scientific">Eiseniibacteriota bacterium</name>
    <dbReference type="NCBI Taxonomy" id="2212470"/>
    <lineage>
        <taxon>Bacteria</taxon>
        <taxon>Candidatus Eiseniibacteriota</taxon>
    </lineage>
</organism>
<reference evidence="3 4" key="1">
    <citation type="journal article" date="2019" name="Nat. Microbiol.">
        <title>Mediterranean grassland soil C-N compound turnover is dependent on rainfall and depth, and is mediated by genomically divergent microorganisms.</title>
        <authorList>
            <person name="Diamond S."/>
            <person name="Andeer P.F."/>
            <person name="Li Z."/>
            <person name="Crits-Christoph A."/>
            <person name="Burstein D."/>
            <person name="Anantharaman K."/>
            <person name="Lane K.R."/>
            <person name="Thomas B.C."/>
            <person name="Pan C."/>
            <person name="Northen T.R."/>
            <person name="Banfield J.F."/>
        </authorList>
    </citation>
    <scope>NUCLEOTIDE SEQUENCE [LARGE SCALE GENOMIC DNA]</scope>
    <source>
        <strain evidence="3">WS_10</strain>
    </source>
</reference>
<keyword evidence="2" id="KW-0732">Signal</keyword>
<protein>
    <recommendedName>
        <fullName evidence="5">Fibronectin type-III domain-containing protein</fullName>
    </recommendedName>
</protein>
<feature type="region of interest" description="Disordered" evidence="1">
    <location>
        <begin position="815"/>
        <end position="854"/>
    </location>
</feature>
<feature type="compositionally biased region" description="Polar residues" evidence="1">
    <location>
        <begin position="842"/>
        <end position="854"/>
    </location>
</feature>
<dbReference type="AlphaFoldDB" id="A0A538U7A7"/>
<evidence type="ECO:0000256" key="1">
    <source>
        <dbReference type="SAM" id="MobiDB-lite"/>
    </source>
</evidence>
<dbReference type="Proteomes" id="UP000319836">
    <property type="component" value="Unassembled WGS sequence"/>
</dbReference>
<evidence type="ECO:0008006" key="5">
    <source>
        <dbReference type="Google" id="ProtNLM"/>
    </source>
</evidence>
<dbReference type="EMBL" id="VBPA01000102">
    <property type="protein sequence ID" value="TMQ71782.1"/>
    <property type="molecule type" value="Genomic_DNA"/>
</dbReference>
<evidence type="ECO:0000256" key="2">
    <source>
        <dbReference type="SAM" id="SignalP"/>
    </source>
</evidence>
<feature type="signal peptide" evidence="2">
    <location>
        <begin position="1"/>
        <end position="22"/>
    </location>
</feature>
<comment type="caution">
    <text evidence="3">The sequence shown here is derived from an EMBL/GenBank/DDBJ whole genome shotgun (WGS) entry which is preliminary data.</text>
</comment>
<proteinExistence type="predicted"/>
<dbReference type="PROSITE" id="PS51257">
    <property type="entry name" value="PROKAR_LIPOPROTEIN"/>
    <property type="match status" value="1"/>
</dbReference>
<sequence length="854" mass="94567">MKIKLWNLASLTLLGLSILGAAGCSKSIDTVFRENIRPEVRLTQAPVNSQDQYFYAYRMNWVGYDPDGRVDHFLIAVDPPRPDSVDTSLKYPNGQPVWGPTNKNEEIIFFRATTPDSAVSQFLNATDSHTFAIVAVDDKGAYSRPVWRSFFSYTQAPQVHIESPSPNSTFTPIVTPVVRIQWRGTDPDGQFTTKPVKYRFRLFPQKNPDFPGIPDFVSFAYSNPWFLRDVHAPTFGPSAKCPSCTAWDSSSAETTEVQYTNLIPGQLYIFAVTGFDEAGAYDPIFSPNTNMLRFAVTYAGTLGPQICMFNEFFNFCYQTGGYANDPTRYFNVEVPEGQAVTFNWFAIPPEGADIRRYRWVLDLQDLSDETPRLNEITDWYHWSAYSLQTISATVGPFSIDPAPDHLFFIEAEDNTGLRSLGIIHFTVVRATFENTLLFVDDTRLTPDELNPSTNTFNPPRGTWPTAAELDTFFFAKGGFPWKGYPGSPQGPPGATPTISTPGVFNGYPFKPASTPGASDGDTIGTRGILSGIVSLAKLGQYKLVIWYTDDVGATYTGSPVELLAPITSLRLMSQPGQPSTISTYLKQGGKVWMFGGGIAYASLIAWGKRNTPANDWTNIDLELIPGRFMYDFPHWQSAVGIGPARNAVINTPDWAPWGNAAPGRGWSAHGINHDLPQPNYNLLINDARQQMQVLQARTCTSDPPPSQRFCNSFYLVQFYPAEFMGRAPGNSSPPNFITEDADPNPDVFRDESTLDTLYLATGGSMPGTLPIMTYYHGFQTPQMVFSGFPLWFWQRKQVIELVDFVMQQIFQLPAPPSGARGTGGPTPARSVSVSGIGKATPLVSTRTTSAPLRR</sequence>
<evidence type="ECO:0000313" key="4">
    <source>
        <dbReference type="Proteomes" id="UP000319836"/>
    </source>
</evidence>